<feature type="region of interest" description="Disordered" evidence="1">
    <location>
        <begin position="226"/>
        <end position="269"/>
    </location>
</feature>
<feature type="compositionally biased region" description="Acidic residues" evidence="1">
    <location>
        <begin position="172"/>
        <end position="181"/>
    </location>
</feature>
<gene>
    <name evidence="3" type="ORF">LECACI_7A001423</name>
</gene>
<accession>A0AAI8YSX7</accession>
<dbReference type="InterPro" id="IPR039905">
    <property type="entry name" value="CD2BP2/Lin1"/>
</dbReference>
<dbReference type="PANTHER" id="PTHR13138">
    <property type="entry name" value="PROTEIN LIN1"/>
    <property type="match status" value="1"/>
</dbReference>
<dbReference type="AlphaFoldDB" id="A0AAI8YSX7"/>
<feature type="compositionally biased region" description="Acidic residues" evidence="1">
    <location>
        <begin position="99"/>
        <end position="118"/>
    </location>
</feature>
<dbReference type="SMART" id="SM00444">
    <property type="entry name" value="GYF"/>
    <property type="match status" value="1"/>
</dbReference>
<dbReference type="InterPro" id="IPR035445">
    <property type="entry name" value="GYF-like_dom_sf"/>
</dbReference>
<feature type="region of interest" description="Disordered" evidence="1">
    <location>
        <begin position="303"/>
        <end position="378"/>
    </location>
</feature>
<feature type="region of interest" description="Disordered" evidence="1">
    <location>
        <begin position="415"/>
        <end position="435"/>
    </location>
</feature>
<dbReference type="SUPFAM" id="SSF55277">
    <property type="entry name" value="GYF domain"/>
    <property type="match status" value="1"/>
</dbReference>
<feature type="compositionally biased region" description="Basic and acidic residues" evidence="1">
    <location>
        <begin position="84"/>
        <end position="98"/>
    </location>
</feature>
<feature type="region of interest" description="Disordered" evidence="1">
    <location>
        <begin position="1"/>
        <end position="210"/>
    </location>
</feature>
<dbReference type="GO" id="GO:0005682">
    <property type="term" value="C:U5 snRNP"/>
    <property type="evidence" value="ECO:0007669"/>
    <property type="project" value="InterPro"/>
</dbReference>
<dbReference type="Gene3D" id="3.30.1490.40">
    <property type="match status" value="1"/>
</dbReference>
<evidence type="ECO:0000256" key="1">
    <source>
        <dbReference type="SAM" id="MobiDB-lite"/>
    </source>
</evidence>
<dbReference type="InterPro" id="IPR003169">
    <property type="entry name" value="GYF"/>
</dbReference>
<dbReference type="PROSITE" id="PS50829">
    <property type="entry name" value="GYF"/>
    <property type="match status" value="1"/>
</dbReference>
<reference evidence="3" key="1">
    <citation type="submission" date="2023-11" db="EMBL/GenBank/DDBJ databases">
        <authorList>
            <person name="Alioto T."/>
            <person name="Alioto T."/>
            <person name="Gomez Garrido J."/>
        </authorList>
    </citation>
    <scope>NUCLEOTIDE SEQUENCE</scope>
</reference>
<dbReference type="Pfam" id="PF02213">
    <property type="entry name" value="GYF"/>
    <property type="match status" value="1"/>
</dbReference>
<dbReference type="PANTHER" id="PTHR13138:SF3">
    <property type="entry name" value="CD2 ANTIGEN CYTOPLASMIC TAIL-BINDING PROTEIN 2"/>
    <property type="match status" value="1"/>
</dbReference>
<feature type="compositionally biased region" description="Basic and acidic residues" evidence="1">
    <location>
        <begin position="12"/>
        <end position="32"/>
    </location>
</feature>
<feature type="compositionally biased region" description="Basic and acidic residues" evidence="1">
    <location>
        <begin position="329"/>
        <end position="342"/>
    </location>
</feature>
<protein>
    <submittedName>
        <fullName evidence="3">Lin1 family</fullName>
    </submittedName>
</protein>
<feature type="compositionally biased region" description="Acidic residues" evidence="1">
    <location>
        <begin position="360"/>
        <end position="371"/>
    </location>
</feature>
<dbReference type="Proteomes" id="UP001296104">
    <property type="component" value="Unassembled WGS sequence"/>
</dbReference>
<sequence>MANTTSAARPKRAGEDFARSHDNTSKKPRFDYRNPSTLAADAPEEDLILDADVIGKSGAQTKRNAVNIDGYESDSDNDNFNARAAEKEKRRGAEKKSLDEEDDDMFADLEEKDGDEDEERAREGKKGRKDVRFQAMEEIEGQVMNSKSGGHVSSDLLMGSGRHQGKRKRGEEESESESSGDDSDRDRLDPEMETDLAQEIGAGGKKKHAPRLDAFNLRAEEDEGRFDASGNFVRKAVDPDAANDNWLEGLRKKDMRRAREAQEKREDDLRRKAIEDDAVLTSDLLDRLIGRLETGETPLEALARLNRGKTKTKKKEAKVPRWKLKRLQQQKENRMQVDDERAANGAAADDGKATLAPTAEQEEGEEKEEEEEKARKTAVEALTGAADALYSRGQHEIYEAERELLLRQYRRETGEDWKPAPAPAPEHHQQQPTGEKAAAAATSNLWHYRWSDARDGGEAHGPYDGGTMKAWHDAGYFGEGVEFRRDEHGEWSRLLDIT</sequence>
<evidence type="ECO:0000259" key="2">
    <source>
        <dbReference type="PROSITE" id="PS50829"/>
    </source>
</evidence>
<name>A0AAI8YSX7_9PEZI</name>
<feature type="compositionally biased region" description="Basic and acidic residues" evidence="1">
    <location>
        <begin position="249"/>
        <end position="269"/>
    </location>
</feature>
<feature type="compositionally biased region" description="Basic residues" evidence="1">
    <location>
        <begin position="306"/>
        <end position="328"/>
    </location>
</feature>
<keyword evidence="4" id="KW-1185">Reference proteome</keyword>
<organism evidence="3 4">
    <name type="scientific">Lecanosticta acicola</name>
    <dbReference type="NCBI Taxonomy" id="111012"/>
    <lineage>
        <taxon>Eukaryota</taxon>
        <taxon>Fungi</taxon>
        <taxon>Dikarya</taxon>
        <taxon>Ascomycota</taxon>
        <taxon>Pezizomycotina</taxon>
        <taxon>Dothideomycetes</taxon>
        <taxon>Dothideomycetidae</taxon>
        <taxon>Mycosphaerellales</taxon>
        <taxon>Mycosphaerellaceae</taxon>
        <taxon>Lecanosticta</taxon>
    </lineage>
</organism>
<dbReference type="EMBL" id="CAVMBE010000005">
    <property type="protein sequence ID" value="CAK3836281.1"/>
    <property type="molecule type" value="Genomic_DNA"/>
</dbReference>
<evidence type="ECO:0000313" key="3">
    <source>
        <dbReference type="EMBL" id="CAK3836281.1"/>
    </source>
</evidence>
<feature type="domain" description="GYF" evidence="2">
    <location>
        <begin position="443"/>
        <end position="498"/>
    </location>
</feature>
<comment type="caution">
    <text evidence="3">The sequence shown here is derived from an EMBL/GenBank/DDBJ whole genome shotgun (WGS) entry which is preliminary data.</text>
</comment>
<proteinExistence type="predicted"/>
<evidence type="ECO:0000313" key="4">
    <source>
        <dbReference type="Proteomes" id="UP001296104"/>
    </source>
</evidence>